<protein>
    <submittedName>
        <fullName evidence="2">LemA family protein</fullName>
    </submittedName>
</protein>
<feature type="region of interest" description="Disordered" evidence="1">
    <location>
        <begin position="1"/>
        <end position="23"/>
    </location>
</feature>
<name>A0A6I1X0Y1_9PSED</name>
<evidence type="ECO:0000313" key="2">
    <source>
        <dbReference type="EMBL" id="MQU46343.1"/>
    </source>
</evidence>
<proteinExistence type="predicted"/>
<sequence>DLPVRATFEATTPNADKAPEVKF</sequence>
<comment type="caution">
    <text evidence="2">The sequence shown here is derived from an EMBL/GenBank/DDBJ whole genome shotgun (WGS) entry which is preliminary data.</text>
</comment>
<organism evidence="2 3">
    <name type="scientific">Pseudomonas helleri</name>
    <dbReference type="NCBI Taxonomy" id="1608996"/>
    <lineage>
        <taxon>Bacteria</taxon>
        <taxon>Pseudomonadati</taxon>
        <taxon>Pseudomonadota</taxon>
        <taxon>Gammaproteobacteria</taxon>
        <taxon>Pseudomonadales</taxon>
        <taxon>Pseudomonadaceae</taxon>
        <taxon>Pseudomonas</taxon>
    </lineage>
</organism>
<evidence type="ECO:0000256" key="1">
    <source>
        <dbReference type="SAM" id="MobiDB-lite"/>
    </source>
</evidence>
<feature type="non-terminal residue" evidence="2">
    <location>
        <position position="1"/>
    </location>
</feature>
<evidence type="ECO:0000313" key="3">
    <source>
        <dbReference type="Proteomes" id="UP000466863"/>
    </source>
</evidence>
<dbReference type="EMBL" id="WIVV01000566">
    <property type="protein sequence ID" value="MQU46343.1"/>
    <property type="molecule type" value="Genomic_DNA"/>
</dbReference>
<dbReference type="Proteomes" id="UP000466863">
    <property type="component" value="Unassembled WGS sequence"/>
</dbReference>
<reference evidence="2 3" key="1">
    <citation type="submission" date="2019-10" db="EMBL/GenBank/DDBJ databases">
        <title>Evaluation of single-gene subtyping targets for Pseudomonas.</title>
        <authorList>
            <person name="Reichler S.J."/>
            <person name="Orsi R.H."/>
            <person name="Wiedmann M."/>
            <person name="Martin N.H."/>
            <person name="Murphy S.I."/>
        </authorList>
    </citation>
    <scope>NUCLEOTIDE SEQUENCE [LARGE SCALE GENOMIC DNA]</scope>
    <source>
        <strain evidence="2 3">FSL R10-1876</strain>
    </source>
</reference>
<accession>A0A6I1X0Y1</accession>
<dbReference type="AlphaFoldDB" id="A0A6I1X0Y1"/>
<gene>
    <name evidence="2" type="ORF">GHO28_28245</name>
</gene>